<name>A0A0A9E5Q8_ARUDO</name>
<accession>A0A0A9E5Q8</accession>
<dbReference type="AlphaFoldDB" id="A0A0A9E5Q8"/>
<organism evidence="1">
    <name type="scientific">Arundo donax</name>
    <name type="common">Giant reed</name>
    <name type="synonym">Donax arundinaceus</name>
    <dbReference type="NCBI Taxonomy" id="35708"/>
    <lineage>
        <taxon>Eukaryota</taxon>
        <taxon>Viridiplantae</taxon>
        <taxon>Streptophyta</taxon>
        <taxon>Embryophyta</taxon>
        <taxon>Tracheophyta</taxon>
        <taxon>Spermatophyta</taxon>
        <taxon>Magnoliopsida</taxon>
        <taxon>Liliopsida</taxon>
        <taxon>Poales</taxon>
        <taxon>Poaceae</taxon>
        <taxon>PACMAD clade</taxon>
        <taxon>Arundinoideae</taxon>
        <taxon>Arundineae</taxon>
        <taxon>Arundo</taxon>
    </lineage>
</organism>
<reference evidence="1" key="2">
    <citation type="journal article" date="2015" name="Data Brief">
        <title>Shoot transcriptome of the giant reed, Arundo donax.</title>
        <authorList>
            <person name="Barrero R.A."/>
            <person name="Guerrero F.D."/>
            <person name="Moolhuijzen P."/>
            <person name="Goolsby J.A."/>
            <person name="Tidwell J."/>
            <person name="Bellgard S.E."/>
            <person name="Bellgard M.I."/>
        </authorList>
    </citation>
    <scope>NUCLEOTIDE SEQUENCE</scope>
    <source>
        <tissue evidence="1">Shoot tissue taken approximately 20 cm above the soil surface</tissue>
    </source>
</reference>
<dbReference type="EMBL" id="GBRH01204685">
    <property type="protein sequence ID" value="JAD93210.1"/>
    <property type="molecule type" value="Transcribed_RNA"/>
</dbReference>
<reference evidence="1" key="1">
    <citation type="submission" date="2014-09" db="EMBL/GenBank/DDBJ databases">
        <authorList>
            <person name="Magalhaes I.L.F."/>
            <person name="Oliveira U."/>
            <person name="Santos F.R."/>
            <person name="Vidigal T.H.D.A."/>
            <person name="Brescovit A.D."/>
            <person name="Santos A.J."/>
        </authorList>
    </citation>
    <scope>NUCLEOTIDE SEQUENCE</scope>
    <source>
        <tissue evidence="1">Shoot tissue taken approximately 20 cm above the soil surface</tissue>
    </source>
</reference>
<evidence type="ECO:0000313" key="1">
    <source>
        <dbReference type="EMBL" id="JAD93210.1"/>
    </source>
</evidence>
<proteinExistence type="predicted"/>
<protein>
    <submittedName>
        <fullName evidence="1">Uncharacterized protein</fullName>
    </submittedName>
</protein>
<sequence length="81" mass="8989">MQRQHREVLDARLLKPKAFRRNRQVQLFNVIRKGKFKGQNWMMEVAGSLHSVSAKVAAAVEVAEAAATTLVDSFSSPSCCS</sequence>